<dbReference type="AlphaFoldDB" id="A0A5B9M9M3"/>
<dbReference type="KEGG" id="smam:Mal15_18420"/>
<evidence type="ECO:0000313" key="3">
    <source>
        <dbReference type="Proteomes" id="UP000321353"/>
    </source>
</evidence>
<sequence>MNIDRTHEHEIDRWENEGGSFLCRAAYIADPIGVQQWSWTERKQQRHDGECRKKNQQLKQHAYF</sequence>
<protein>
    <submittedName>
        <fullName evidence="2">Uncharacterized protein</fullName>
    </submittedName>
</protein>
<evidence type="ECO:0000256" key="1">
    <source>
        <dbReference type="SAM" id="MobiDB-lite"/>
    </source>
</evidence>
<reference evidence="2 3" key="1">
    <citation type="submission" date="2019-02" db="EMBL/GenBank/DDBJ databases">
        <title>Planctomycetal bacteria perform biofilm scaping via a novel small molecule.</title>
        <authorList>
            <person name="Jeske O."/>
            <person name="Boedeker C."/>
            <person name="Wiegand S."/>
            <person name="Breitling P."/>
            <person name="Kallscheuer N."/>
            <person name="Jogler M."/>
            <person name="Rohde M."/>
            <person name="Petersen J."/>
            <person name="Medema M.H."/>
            <person name="Surup F."/>
            <person name="Jogler C."/>
        </authorList>
    </citation>
    <scope>NUCLEOTIDE SEQUENCE [LARGE SCALE GENOMIC DNA]</scope>
    <source>
        <strain evidence="2 3">Mal15</strain>
    </source>
</reference>
<gene>
    <name evidence="2" type="ORF">Mal15_18420</name>
</gene>
<proteinExistence type="predicted"/>
<accession>A0A5B9M9M3</accession>
<organism evidence="2 3">
    <name type="scientific">Stieleria maiorica</name>
    <dbReference type="NCBI Taxonomy" id="2795974"/>
    <lineage>
        <taxon>Bacteria</taxon>
        <taxon>Pseudomonadati</taxon>
        <taxon>Planctomycetota</taxon>
        <taxon>Planctomycetia</taxon>
        <taxon>Pirellulales</taxon>
        <taxon>Pirellulaceae</taxon>
        <taxon>Stieleria</taxon>
    </lineage>
</organism>
<feature type="region of interest" description="Disordered" evidence="1">
    <location>
        <begin position="43"/>
        <end position="64"/>
    </location>
</feature>
<evidence type="ECO:0000313" key="2">
    <source>
        <dbReference type="EMBL" id="QEF97798.1"/>
    </source>
</evidence>
<dbReference type="EMBL" id="CP036264">
    <property type="protein sequence ID" value="QEF97798.1"/>
    <property type="molecule type" value="Genomic_DNA"/>
</dbReference>
<feature type="compositionally biased region" description="Basic and acidic residues" evidence="1">
    <location>
        <begin position="43"/>
        <end position="53"/>
    </location>
</feature>
<keyword evidence="3" id="KW-1185">Reference proteome</keyword>
<dbReference type="Proteomes" id="UP000321353">
    <property type="component" value="Chromosome"/>
</dbReference>
<name>A0A5B9M9M3_9BACT</name>